<keyword evidence="1 5" id="KW-0413">Isomerase</keyword>
<keyword evidence="5" id="KW-0670">Pyruvate</keyword>
<dbReference type="InterPro" id="IPR040442">
    <property type="entry name" value="Pyrv_kinase-like_dom_sf"/>
</dbReference>
<name>A0A6A7YA93_9HYPH</name>
<dbReference type="Proteomes" id="UP000332515">
    <property type="component" value="Unassembled WGS sequence"/>
</dbReference>
<dbReference type="PANTHER" id="PTHR42905:SF7">
    <property type="entry name" value="PHOSPHOENOLPYRUVATE PHOSPHOMUTASE"/>
    <property type="match status" value="1"/>
</dbReference>
<comment type="caution">
    <text evidence="5">The sequence shown here is derived from an EMBL/GenBank/DDBJ whole genome shotgun (WGS) entry which is preliminary data.</text>
</comment>
<dbReference type="InterPro" id="IPR015813">
    <property type="entry name" value="Pyrv/PenolPyrv_kinase-like_dom"/>
</dbReference>
<dbReference type="Pfam" id="PF13714">
    <property type="entry name" value="PEP_mutase"/>
    <property type="match status" value="1"/>
</dbReference>
<dbReference type="PANTHER" id="PTHR42905">
    <property type="entry name" value="PHOSPHOENOLPYRUVATE CARBOXYLASE"/>
    <property type="match status" value="1"/>
</dbReference>
<dbReference type="GO" id="GO:0050188">
    <property type="term" value="F:phosphoenolpyruvate mutase activity"/>
    <property type="evidence" value="ECO:0007669"/>
    <property type="project" value="UniProtKB-EC"/>
</dbReference>
<organism evidence="5 6">
    <name type="scientific">Segnochrobactrum spirostomi</name>
    <dbReference type="NCBI Taxonomy" id="2608987"/>
    <lineage>
        <taxon>Bacteria</taxon>
        <taxon>Pseudomonadati</taxon>
        <taxon>Pseudomonadota</taxon>
        <taxon>Alphaproteobacteria</taxon>
        <taxon>Hyphomicrobiales</taxon>
        <taxon>Segnochrobactraceae</taxon>
        <taxon>Segnochrobactrum</taxon>
    </lineage>
</organism>
<evidence type="ECO:0000256" key="1">
    <source>
        <dbReference type="ARBA" id="ARBA00023235"/>
    </source>
</evidence>
<dbReference type="InterPro" id="IPR039556">
    <property type="entry name" value="ICL/PEPM"/>
</dbReference>
<evidence type="ECO:0000313" key="6">
    <source>
        <dbReference type="Proteomes" id="UP000332515"/>
    </source>
</evidence>
<evidence type="ECO:0000313" key="5">
    <source>
        <dbReference type="EMBL" id="MQT14881.1"/>
    </source>
</evidence>
<dbReference type="CDD" id="cd00377">
    <property type="entry name" value="ICL_PEPM"/>
    <property type="match status" value="1"/>
</dbReference>
<dbReference type="Gene3D" id="3.20.20.60">
    <property type="entry name" value="Phosphoenolpyruvate-binding domains"/>
    <property type="match status" value="1"/>
</dbReference>
<dbReference type="EC" id="5.4.2.9" evidence="2"/>
<evidence type="ECO:0000256" key="4">
    <source>
        <dbReference type="SAM" id="MobiDB-lite"/>
    </source>
</evidence>
<sequence>MLRGKGLDFLCEAHNGMSARIVEEAGFKGIWASGLTLSGSLGVRDNNEASWTQVLEIVEFMSDATHVPILLDGDTGYGNFNNLRRLVSKLESRQIAGVCIEDKLFPKTNSFIDGERQGLADIEEFCGKIKAGKDTQRDDDFIIVARTEALIVGAGLKQALARAEAYRKAGADAILIHSKKRSPDEIEAFMREWGDRHPVVIVPTTYYSTPTARFEALGISLIIWANHILRSAVSAMRRTAEDIRKLQSIAAEEDRIAPVAEIFRLQGAKELQQAEERYLPRERSAGVEPREVAARARDAMTDRALAEPSEVLS</sequence>
<dbReference type="AlphaFoldDB" id="A0A6A7YA93"/>
<evidence type="ECO:0000256" key="3">
    <source>
        <dbReference type="ARBA" id="ARBA00038455"/>
    </source>
</evidence>
<reference evidence="5 6" key="1">
    <citation type="submission" date="2019-09" db="EMBL/GenBank/DDBJ databases">
        <title>Segnochrobactrum spirostomi gen. nov., sp. nov., isolated from the ciliate Spirostomum cf. yagiui and description of a novel family, Segnochrobactraceae fam. nov. within the order Rhizobiales of the class Alphaproteobacteria.</title>
        <authorList>
            <person name="Akter S."/>
            <person name="Shazib S.U.A."/>
            <person name="Shin M.K."/>
        </authorList>
    </citation>
    <scope>NUCLEOTIDE SEQUENCE [LARGE SCALE GENOMIC DNA]</scope>
    <source>
        <strain evidence="5 6">Sp-1</strain>
    </source>
</reference>
<feature type="region of interest" description="Disordered" evidence="4">
    <location>
        <begin position="276"/>
        <end position="313"/>
    </location>
</feature>
<protein>
    <recommendedName>
        <fullName evidence="2">phosphoenolpyruvate mutase</fullName>
        <ecNumber evidence="2">5.4.2.9</ecNumber>
    </recommendedName>
</protein>
<dbReference type="SUPFAM" id="SSF51621">
    <property type="entry name" value="Phosphoenolpyruvate/pyruvate domain"/>
    <property type="match status" value="1"/>
</dbReference>
<proteinExistence type="inferred from homology"/>
<comment type="similarity">
    <text evidence="3">Belongs to the isocitrate lyase/PEP mutase superfamily. PEP mutase family.</text>
</comment>
<dbReference type="InterPro" id="IPR012698">
    <property type="entry name" value="PEnolPyrv_PMutase_core"/>
</dbReference>
<feature type="compositionally biased region" description="Basic and acidic residues" evidence="4">
    <location>
        <begin position="276"/>
        <end position="305"/>
    </location>
</feature>
<dbReference type="NCBIfam" id="TIGR02320">
    <property type="entry name" value="PEP_mutase"/>
    <property type="match status" value="1"/>
</dbReference>
<keyword evidence="6" id="KW-1185">Reference proteome</keyword>
<gene>
    <name evidence="5" type="primary">aepX</name>
    <name evidence="5" type="ORF">F0357_19940</name>
</gene>
<dbReference type="EMBL" id="VWNA01000002">
    <property type="protein sequence ID" value="MQT14881.1"/>
    <property type="molecule type" value="Genomic_DNA"/>
</dbReference>
<accession>A0A6A7YA93</accession>
<evidence type="ECO:0000256" key="2">
    <source>
        <dbReference type="ARBA" id="ARBA00024063"/>
    </source>
</evidence>